<dbReference type="SUPFAM" id="SSF56935">
    <property type="entry name" value="Porins"/>
    <property type="match status" value="1"/>
</dbReference>
<evidence type="ECO:0000256" key="5">
    <source>
        <dbReference type="ARBA" id="ARBA00023077"/>
    </source>
</evidence>
<dbReference type="PANTHER" id="PTHR40980">
    <property type="entry name" value="PLUG DOMAIN-CONTAINING PROTEIN"/>
    <property type="match status" value="1"/>
</dbReference>
<keyword evidence="14" id="KW-1185">Reference proteome</keyword>
<name>A0A1H7SD15_9BACT</name>
<keyword evidence="3 8" id="KW-1134">Transmembrane beta strand</keyword>
<dbReference type="Gene3D" id="2.60.40.1120">
    <property type="entry name" value="Carboxypeptidase-like, regulatory domain"/>
    <property type="match status" value="1"/>
</dbReference>
<feature type="signal peptide" evidence="10">
    <location>
        <begin position="1"/>
        <end position="20"/>
    </location>
</feature>
<evidence type="ECO:0000259" key="12">
    <source>
        <dbReference type="Pfam" id="PF07715"/>
    </source>
</evidence>
<keyword evidence="10" id="KW-0732">Signal</keyword>
<dbReference type="STRING" id="573321.SAMN04488505_102891"/>
<dbReference type="InterPro" id="IPR036942">
    <property type="entry name" value="Beta-barrel_TonB_sf"/>
</dbReference>
<dbReference type="GO" id="GO:0009279">
    <property type="term" value="C:cell outer membrane"/>
    <property type="evidence" value="ECO:0007669"/>
    <property type="project" value="UniProtKB-SubCell"/>
</dbReference>
<dbReference type="InterPro" id="IPR012910">
    <property type="entry name" value="Plug_dom"/>
</dbReference>
<evidence type="ECO:0000256" key="3">
    <source>
        <dbReference type="ARBA" id="ARBA00022452"/>
    </source>
</evidence>
<keyword evidence="6 8" id="KW-0472">Membrane</keyword>
<feature type="chain" id="PRO_5011645677" evidence="10">
    <location>
        <begin position="21"/>
        <end position="917"/>
    </location>
</feature>
<evidence type="ECO:0000256" key="9">
    <source>
        <dbReference type="RuleBase" id="RU003357"/>
    </source>
</evidence>
<protein>
    <submittedName>
        <fullName evidence="13">TonB-dependent receptor</fullName>
    </submittedName>
</protein>
<keyword evidence="5 9" id="KW-0798">TonB box</keyword>
<proteinExistence type="inferred from homology"/>
<evidence type="ECO:0000313" key="14">
    <source>
        <dbReference type="Proteomes" id="UP000198984"/>
    </source>
</evidence>
<keyword evidence="7 8" id="KW-0998">Cell outer membrane</keyword>
<dbReference type="RefSeq" id="WP_089910964.1">
    <property type="nucleotide sequence ID" value="NZ_FOBB01000002.1"/>
</dbReference>
<dbReference type="EMBL" id="FOBB01000002">
    <property type="protein sequence ID" value="SEL70096.1"/>
    <property type="molecule type" value="Genomic_DNA"/>
</dbReference>
<dbReference type="Pfam" id="PF07715">
    <property type="entry name" value="Plug"/>
    <property type="match status" value="1"/>
</dbReference>
<feature type="domain" description="TonB-dependent receptor plug" evidence="12">
    <location>
        <begin position="128"/>
        <end position="233"/>
    </location>
</feature>
<dbReference type="InterPro" id="IPR008969">
    <property type="entry name" value="CarboxyPept-like_regulatory"/>
</dbReference>
<evidence type="ECO:0000313" key="13">
    <source>
        <dbReference type="EMBL" id="SEL70096.1"/>
    </source>
</evidence>
<sequence length="917" mass="103521">MLRKIYFLFCFIVCTLPVLAGNIKGRVTDHTTREPLIGATVMLEEKGLYDITGLDGSFNIKNIAPGTYHLSISLAGYKTRVQEITVTETGMPVTDITLEPGNKKELHEVIVAGKTNKAAEGTARLIERDASQVMNVVSGQAIKLSPDLTVANVIQRVSGISVERNSNGDGQYAIMRGMDKRYNYTLVNGVKIPSPDDKYRYVPLDIFPAELLDRLEVYKALTPSMEGDAVGGAVNMVMKDAPDHLAVDANLATGYNELFFNRDFMSFNKGGINAKSPYEINGNQYNATAADFPNATADYKQQRPMPNLVGGLSVGNRYLNNRLGIILAGSLQHTYRGSNSLFFNTEKVDTFSGVTITSMQQRQYSEEQLRYGLHGKLDFRFNSRHHLEWYNAFMHLANTQVRDAVGTQLTIGGYDPENGNATLSFNTRSRITRQQIYNSTLQGDHQLLDKLQLQWAAVYSKASNRQPDNTTIPLSGIEQHFEQTRTTVGNASRSWEYNTDRDLAGYLHLVYNQPVAGVPVEWRLGGLYRDKQRTNFYNNYQFHPANLQAEYGKDFNDYTEIQWVIDNPRGSVGSALNYSATEKIKAGYLQFKIAAPRLEVTGGARVEATDQGYEMKVPIGEDRPSANQTYTDVLPSLHFRYMANDKTNIRASYFRSVNRPGFAELVPAPIVREEYSEKGNPDLKHAIADNIDVRYELFPQATEQLMAGVFFKHIKDPIEFTLQRDPRRPQDSYYMPGNFGNATNYGLELDFIKYVKQFGIKANYTYTHSSITTTKAQRVRDANGDFAIITPEQTRPLYGQSAHIGNLTLLYRNARYGWDAQLAGTYTGDRIVTVAEFIDDDQWQKGFIQMDLSMEKTFGHFSVFAKANNLLNTPMEVYIHKPRNNTDAIPYQTDSGKVLVRRDYYQRAYLLGARYKF</sequence>
<dbReference type="Gene3D" id="2.170.130.10">
    <property type="entry name" value="TonB-dependent receptor, plug domain"/>
    <property type="match status" value="1"/>
</dbReference>
<dbReference type="InterPro" id="IPR000531">
    <property type="entry name" value="Beta-barrel_TonB"/>
</dbReference>
<organism evidence="13 14">
    <name type="scientific">Chitinophaga rupis</name>
    <dbReference type="NCBI Taxonomy" id="573321"/>
    <lineage>
        <taxon>Bacteria</taxon>
        <taxon>Pseudomonadati</taxon>
        <taxon>Bacteroidota</taxon>
        <taxon>Chitinophagia</taxon>
        <taxon>Chitinophagales</taxon>
        <taxon>Chitinophagaceae</taxon>
        <taxon>Chitinophaga</taxon>
    </lineage>
</organism>
<feature type="domain" description="TonB-dependent receptor-like beta-barrel" evidence="11">
    <location>
        <begin position="476"/>
        <end position="870"/>
    </location>
</feature>
<comment type="subcellular location">
    <subcellularLocation>
        <location evidence="1 8">Cell outer membrane</location>
        <topology evidence="1 8">Multi-pass membrane protein</topology>
    </subcellularLocation>
</comment>
<evidence type="ECO:0000259" key="11">
    <source>
        <dbReference type="Pfam" id="PF00593"/>
    </source>
</evidence>
<evidence type="ECO:0000256" key="8">
    <source>
        <dbReference type="PROSITE-ProRule" id="PRU01360"/>
    </source>
</evidence>
<accession>A0A1H7SD15</accession>
<dbReference type="SUPFAM" id="SSF49464">
    <property type="entry name" value="Carboxypeptidase regulatory domain-like"/>
    <property type="match status" value="1"/>
</dbReference>
<evidence type="ECO:0000256" key="1">
    <source>
        <dbReference type="ARBA" id="ARBA00004571"/>
    </source>
</evidence>
<dbReference type="OrthoDB" id="8727862at2"/>
<keyword evidence="4 8" id="KW-0812">Transmembrane</keyword>
<dbReference type="PROSITE" id="PS52016">
    <property type="entry name" value="TONB_DEPENDENT_REC_3"/>
    <property type="match status" value="1"/>
</dbReference>
<dbReference type="Gene3D" id="2.40.170.20">
    <property type="entry name" value="TonB-dependent receptor, beta-barrel domain"/>
    <property type="match status" value="1"/>
</dbReference>
<dbReference type="AlphaFoldDB" id="A0A1H7SD15"/>
<dbReference type="Pfam" id="PF13715">
    <property type="entry name" value="CarbopepD_reg_2"/>
    <property type="match status" value="1"/>
</dbReference>
<evidence type="ECO:0000256" key="7">
    <source>
        <dbReference type="ARBA" id="ARBA00023237"/>
    </source>
</evidence>
<reference evidence="13 14" key="1">
    <citation type="submission" date="2016-10" db="EMBL/GenBank/DDBJ databases">
        <authorList>
            <person name="de Groot N.N."/>
        </authorList>
    </citation>
    <scope>NUCLEOTIDE SEQUENCE [LARGE SCALE GENOMIC DNA]</scope>
    <source>
        <strain evidence="13 14">DSM 21039</strain>
    </source>
</reference>
<gene>
    <name evidence="13" type="ORF">SAMN04488505_102891</name>
</gene>
<keyword evidence="13" id="KW-0675">Receptor</keyword>
<dbReference type="PANTHER" id="PTHR40980:SF4">
    <property type="entry name" value="TONB-DEPENDENT RECEPTOR-LIKE BETA-BARREL DOMAIN-CONTAINING PROTEIN"/>
    <property type="match status" value="1"/>
</dbReference>
<evidence type="ECO:0000256" key="6">
    <source>
        <dbReference type="ARBA" id="ARBA00023136"/>
    </source>
</evidence>
<evidence type="ECO:0000256" key="4">
    <source>
        <dbReference type="ARBA" id="ARBA00022692"/>
    </source>
</evidence>
<comment type="similarity">
    <text evidence="8 9">Belongs to the TonB-dependent receptor family.</text>
</comment>
<evidence type="ECO:0000256" key="10">
    <source>
        <dbReference type="SAM" id="SignalP"/>
    </source>
</evidence>
<evidence type="ECO:0000256" key="2">
    <source>
        <dbReference type="ARBA" id="ARBA00022448"/>
    </source>
</evidence>
<dbReference type="InterPro" id="IPR039426">
    <property type="entry name" value="TonB-dep_rcpt-like"/>
</dbReference>
<dbReference type="InterPro" id="IPR037066">
    <property type="entry name" value="Plug_dom_sf"/>
</dbReference>
<keyword evidence="2 8" id="KW-0813">Transport</keyword>
<dbReference type="Pfam" id="PF00593">
    <property type="entry name" value="TonB_dep_Rec_b-barrel"/>
    <property type="match status" value="1"/>
</dbReference>
<dbReference type="Proteomes" id="UP000198984">
    <property type="component" value="Unassembled WGS sequence"/>
</dbReference>